<dbReference type="Proteomes" id="UP001329430">
    <property type="component" value="Chromosome 3"/>
</dbReference>
<evidence type="ECO:0000313" key="1">
    <source>
        <dbReference type="EMBL" id="KAK5647065.1"/>
    </source>
</evidence>
<name>A0AAN7VED0_9COLE</name>
<protein>
    <recommendedName>
        <fullName evidence="3">DUF4371 domain-containing protein</fullName>
    </recommendedName>
</protein>
<comment type="caution">
    <text evidence="1">The sequence shown here is derived from an EMBL/GenBank/DDBJ whole genome shotgun (WGS) entry which is preliminary data.</text>
</comment>
<dbReference type="InterPro" id="IPR012337">
    <property type="entry name" value="RNaseH-like_sf"/>
</dbReference>
<organism evidence="1 2">
    <name type="scientific">Pyrocoelia pectoralis</name>
    <dbReference type="NCBI Taxonomy" id="417401"/>
    <lineage>
        <taxon>Eukaryota</taxon>
        <taxon>Metazoa</taxon>
        <taxon>Ecdysozoa</taxon>
        <taxon>Arthropoda</taxon>
        <taxon>Hexapoda</taxon>
        <taxon>Insecta</taxon>
        <taxon>Pterygota</taxon>
        <taxon>Neoptera</taxon>
        <taxon>Endopterygota</taxon>
        <taxon>Coleoptera</taxon>
        <taxon>Polyphaga</taxon>
        <taxon>Elateriformia</taxon>
        <taxon>Elateroidea</taxon>
        <taxon>Lampyridae</taxon>
        <taxon>Lampyrinae</taxon>
        <taxon>Pyrocoelia</taxon>
    </lineage>
</organism>
<dbReference type="PANTHER" id="PTHR45749:SF23">
    <property type="entry name" value="ZINC FINGER MYM-TYPE PROTEIN 1-LIKE"/>
    <property type="match status" value="1"/>
</dbReference>
<evidence type="ECO:0000313" key="2">
    <source>
        <dbReference type="Proteomes" id="UP001329430"/>
    </source>
</evidence>
<dbReference type="AlphaFoldDB" id="A0AAN7VED0"/>
<sequence>MSSKNHTHNGQVLSEIILELKEAKYYSISGDSTPDISHYMKEYSSVERFLDFIPMERHGAAYLFDTVLSFFKEKGISLEDCRGKTYDNAPNMPGLYNGLQAKLKEHCTCTLFVPCLAHSLNHVVGETAGCVMEATYCFLFLKKLYTFFASFTRR</sequence>
<evidence type="ECO:0008006" key="3">
    <source>
        <dbReference type="Google" id="ProtNLM"/>
    </source>
</evidence>
<dbReference type="SUPFAM" id="SSF53098">
    <property type="entry name" value="Ribonuclease H-like"/>
    <property type="match status" value="1"/>
</dbReference>
<keyword evidence="2" id="KW-1185">Reference proteome</keyword>
<gene>
    <name evidence="1" type="ORF">RI129_005529</name>
</gene>
<dbReference type="PANTHER" id="PTHR45749">
    <property type="match status" value="1"/>
</dbReference>
<reference evidence="1 2" key="1">
    <citation type="journal article" date="2024" name="Insects">
        <title>An Improved Chromosome-Level Genome Assembly of the Firefly Pyrocoelia pectoralis.</title>
        <authorList>
            <person name="Fu X."/>
            <person name="Meyer-Rochow V.B."/>
            <person name="Ballantyne L."/>
            <person name="Zhu X."/>
        </authorList>
    </citation>
    <scope>NUCLEOTIDE SEQUENCE [LARGE SCALE GENOMIC DNA]</scope>
    <source>
        <strain evidence="1">XCY_ONT2</strain>
    </source>
</reference>
<dbReference type="EMBL" id="JAVRBK010000003">
    <property type="protein sequence ID" value="KAK5647065.1"/>
    <property type="molecule type" value="Genomic_DNA"/>
</dbReference>
<proteinExistence type="predicted"/>
<accession>A0AAN7VED0</accession>